<feature type="binding site" evidence="8">
    <location>
        <position position="115"/>
    </location>
    <ligand>
        <name>substrate</name>
    </ligand>
</feature>
<dbReference type="Gene3D" id="3.20.20.80">
    <property type="entry name" value="Glycosidases"/>
    <property type="match status" value="1"/>
</dbReference>
<evidence type="ECO:0000256" key="1">
    <source>
        <dbReference type="ARBA" id="ARBA00001412"/>
    </source>
</evidence>
<dbReference type="SUPFAM" id="SSF52317">
    <property type="entry name" value="Class I glutamine amidotransferase-like"/>
    <property type="match status" value="1"/>
</dbReference>
<dbReference type="InterPro" id="IPR013738">
    <property type="entry name" value="Beta_galactosidase_Trimer"/>
</dbReference>
<evidence type="ECO:0000313" key="11">
    <source>
        <dbReference type="EMBL" id="SHE26489.1"/>
    </source>
</evidence>
<keyword evidence="5 6" id="KW-0326">Glycosidase</keyword>
<dbReference type="PIRSF" id="PIRSF001084">
    <property type="entry name" value="B-galactosidase"/>
    <property type="match status" value="1"/>
</dbReference>
<evidence type="ECO:0000256" key="3">
    <source>
        <dbReference type="ARBA" id="ARBA00012756"/>
    </source>
</evidence>
<comment type="catalytic activity">
    <reaction evidence="1 6">
        <text>Hydrolysis of terminal non-reducing beta-D-galactose residues in beta-D-galactosides.</text>
        <dbReference type="EC" id="3.2.1.23"/>
    </reaction>
</comment>
<evidence type="ECO:0000256" key="2">
    <source>
        <dbReference type="ARBA" id="ARBA00005940"/>
    </source>
</evidence>
<organism evidence="11 12">
    <name type="scientific">Actinomyces glycerinitolerans</name>
    <dbReference type="NCBI Taxonomy" id="1892869"/>
    <lineage>
        <taxon>Bacteria</taxon>
        <taxon>Bacillati</taxon>
        <taxon>Actinomycetota</taxon>
        <taxon>Actinomycetes</taxon>
        <taxon>Actinomycetales</taxon>
        <taxon>Actinomycetaceae</taxon>
        <taxon>Actinomyces</taxon>
    </lineage>
</organism>
<evidence type="ECO:0000313" key="12">
    <source>
        <dbReference type="Proteomes" id="UP000184291"/>
    </source>
</evidence>
<dbReference type="EC" id="3.2.1.23" evidence="3 6"/>
<dbReference type="STRING" id="1892869.ACGLYG10_2740"/>
<dbReference type="Pfam" id="PF08532">
    <property type="entry name" value="Glyco_hydro_42M"/>
    <property type="match status" value="1"/>
</dbReference>
<dbReference type="GO" id="GO:0004565">
    <property type="term" value="F:beta-galactosidase activity"/>
    <property type="evidence" value="ECO:0007669"/>
    <property type="project" value="UniProtKB-EC"/>
</dbReference>
<evidence type="ECO:0000256" key="8">
    <source>
        <dbReference type="PIRSR" id="PIRSR001084-2"/>
    </source>
</evidence>
<evidence type="ECO:0000259" key="10">
    <source>
        <dbReference type="Pfam" id="PF08532"/>
    </source>
</evidence>
<dbReference type="PANTHER" id="PTHR36447">
    <property type="entry name" value="BETA-GALACTOSIDASE GANA"/>
    <property type="match status" value="1"/>
</dbReference>
<accession>A0A1M4S2V3</accession>
<dbReference type="GO" id="GO:0009341">
    <property type="term" value="C:beta-galactosidase complex"/>
    <property type="evidence" value="ECO:0007669"/>
    <property type="project" value="InterPro"/>
</dbReference>
<evidence type="ECO:0000259" key="9">
    <source>
        <dbReference type="Pfam" id="PF02449"/>
    </source>
</evidence>
<dbReference type="InterPro" id="IPR013529">
    <property type="entry name" value="Glyco_hydro_42_N"/>
</dbReference>
<dbReference type="Gene3D" id="3.40.50.880">
    <property type="match status" value="1"/>
</dbReference>
<feature type="domain" description="Glycoside hydrolase family 42 N-terminal" evidence="9">
    <location>
        <begin position="18"/>
        <end position="384"/>
    </location>
</feature>
<dbReference type="OrthoDB" id="9800974at2"/>
<evidence type="ECO:0000256" key="4">
    <source>
        <dbReference type="ARBA" id="ARBA00022801"/>
    </source>
</evidence>
<evidence type="ECO:0000256" key="5">
    <source>
        <dbReference type="ARBA" id="ARBA00023295"/>
    </source>
</evidence>
<dbReference type="RefSeq" id="WP_073333103.1">
    <property type="nucleotide sequence ID" value="NZ_FQTT01000014.1"/>
</dbReference>
<dbReference type="Pfam" id="PF02449">
    <property type="entry name" value="Glyco_hydro_42"/>
    <property type="match status" value="1"/>
</dbReference>
<evidence type="ECO:0000256" key="7">
    <source>
        <dbReference type="PIRSR" id="PIRSR001084-1"/>
    </source>
</evidence>
<feature type="domain" description="Beta-galactosidase trimerisation" evidence="10">
    <location>
        <begin position="400"/>
        <end position="605"/>
    </location>
</feature>
<feature type="active site" description="Nucleophile" evidence="7">
    <location>
        <position position="307"/>
    </location>
</feature>
<dbReference type="EMBL" id="FQTT01000014">
    <property type="protein sequence ID" value="SHE26489.1"/>
    <property type="molecule type" value="Genomic_DNA"/>
</dbReference>
<sequence length="702" mass="77888">MSTCHQPFDPGHLLYGGDWNPDQWPREVWREDVALMRKAHVNTVTVCPFSWASMEPREGHYEFGWLDDAIELLADAGIGFFLATPTASPPPWFTLAHPDALAVTPSGVQLRHGSRDTYAIAAPAYREACRRISRLLAERYGKHPALRGWHVHNEYGTIDYGPHAERGFRHWLKDKYGDLDNLNDAWGTSFWSQRYGSWDEILPPVATQYLPNPGLVLDFRRYSSDEMRSAYLEQAEQIRAAGSTVPITTNFMLPDWNNLEQWSWAEDLDVISLDHYLDSTSHEAEAHVAYGSDLARSWSGGPWILMEQNATQIKLRGRALPKPPERTIRDSLGYIARGSQSCMFFQWRASTAGAEQWHSGMLPHAGVDSEGFRTVVQLGQILKRLDEVHLPPVDGPIVHADVAIVWHADGWWSLQTPDLPSADIIYAKELRATHRALRRLGIATDFVAPGASLDSYRLLVVPCLYPMDEQTAAWISAFARTGGTVVVTYLSGLADSNMRVLPGGYPGRLRDLLGAYSEALCPLEPGVRHRLLSARGKPLDAVAWTEHVHLTHARSVYSYAEGPLAGLPAITWARAGAGSAWYVSAQLTRPSLQDLWCLILHDADVKPTVVGAAPLGIEAVVRRSRDADYLFLMHDGEIDVDVTAPGVDLMSGIDLSEGGLLRAGSCAVIRLQPNAAHAVSVAIHKPADYSTHLESDLNREYQ</sequence>
<name>A0A1M4S2V3_9ACTO</name>
<gene>
    <name evidence="11" type="ORF">ACGLYG10_2740</name>
</gene>
<keyword evidence="12" id="KW-1185">Reference proteome</keyword>
<dbReference type="AlphaFoldDB" id="A0A1M4S2V3"/>
<feature type="binding site" evidence="8">
    <location>
        <position position="153"/>
    </location>
    <ligand>
        <name>substrate</name>
    </ligand>
</feature>
<dbReference type="InterPro" id="IPR017853">
    <property type="entry name" value="GH"/>
</dbReference>
<dbReference type="SUPFAM" id="SSF51445">
    <property type="entry name" value="(Trans)glycosidases"/>
    <property type="match status" value="1"/>
</dbReference>
<feature type="active site" description="Proton donor" evidence="7">
    <location>
        <position position="154"/>
    </location>
</feature>
<dbReference type="CDD" id="cd03143">
    <property type="entry name" value="A4_beta-galactosidase_middle_domain"/>
    <property type="match status" value="1"/>
</dbReference>
<keyword evidence="4 6" id="KW-0378">Hydrolase</keyword>
<dbReference type="PANTHER" id="PTHR36447:SF1">
    <property type="entry name" value="BETA-GALACTOSIDASE GANA"/>
    <property type="match status" value="1"/>
</dbReference>
<proteinExistence type="inferred from homology"/>
<protein>
    <recommendedName>
        <fullName evidence="3 6">Beta-galactosidase</fullName>
        <shortName evidence="6">Beta-gal</shortName>
        <ecNumber evidence="3 6">3.2.1.23</ecNumber>
    </recommendedName>
</protein>
<comment type="similarity">
    <text evidence="2 6">Belongs to the glycosyl hydrolase 42 family.</text>
</comment>
<evidence type="ECO:0000256" key="6">
    <source>
        <dbReference type="PIRNR" id="PIRNR001084"/>
    </source>
</evidence>
<dbReference type="GO" id="GO:0005975">
    <property type="term" value="P:carbohydrate metabolic process"/>
    <property type="evidence" value="ECO:0007669"/>
    <property type="project" value="InterPro"/>
</dbReference>
<dbReference type="InterPro" id="IPR029062">
    <property type="entry name" value="Class_I_gatase-like"/>
</dbReference>
<reference evidence="12" key="1">
    <citation type="submission" date="2016-09" db="EMBL/GenBank/DDBJ databases">
        <authorList>
            <person name="Strepis N."/>
        </authorList>
    </citation>
    <scope>NUCLEOTIDE SEQUENCE [LARGE SCALE GENOMIC DNA]</scope>
</reference>
<dbReference type="InterPro" id="IPR003476">
    <property type="entry name" value="Glyco_hydro_42"/>
</dbReference>
<dbReference type="Proteomes" id="UP000184291">
    <property type="component" value="Unassembled WGS sequence"/>
</dbReference>